<evidence type="ECO:0000313" key="2">
    <source>
        <dbReference type="Proteomes" id="UP000199225"/>
    </source>
</evidence>
<proteinExistence type="predicted"/>
<organism evidence="1 2">
    <name type="scientific">Salimicrobium halophilum</name>
    <dbReference type="NCBI Taxonomy" id="86666"/>
    <lineage>
        <taxon>Bacteria</taxon>
        <taxon>Bacillati</taxon>
        <taxon>Bacillota</taxon>
        <taxon>Bacilli</taxon>
        <taxon>Bacillales</taxon>
        <taxon>Bacillaceae</taxon>
        <taxon>Salimicrobium</taxon>
    </lineage>
</organism>
<dbReference type="EMBL" id="FNEV01000001">
    <property type="protein sequence ID" value="SDI95747.1"/>
    <property type="molecule type" value="Genomic_DNA"/>
</dbReference>
<accession>A0A1G8PTD0</accession>
<name>A0A1G8PTD0_9BACI</name>
<sequence length="50" mass="6557">MKTMDYIRYLTENSLKYLEQPEKRQKKRRLRSFRFWFGDLWVISRYFFRK</sequence>
<evidence type="ECO:0008006" key="3">
    <source>
        <dbReference type="Google" id="ProtNLM"/>
    </source>
</evidence>
<dbReference type="RefSeq" id="WP_176757382.1">
    <property type="nucleotide sequence ID" value="NZ_FNEV01000001.1"/>
</dbReference>
<dbReference type="STRING" id="86666.SAMN04490247_0188"/>
<dbReference type="Proteomes" id="UP000199225">
    <property type="component" value="Unassembled WGS sequence"/>
</dbReference>
<reference evidence="2" key="1">
    <citation type="submission" date="2016-10" db="EMBL/GenBank/DDBJ databases">
        <authorList>
            <person name="Varghese N."/>
            <person name="Submissions S."/>
        </authorList>
    </citation>
    <scope>NUCLEOTIDE SEQUENCE [LARGE SCALE GENOMIC DNA]</scope>
    <source>
        <strain evidence="2">DSM 4771</strain>
    </source>
</reference>
<protein>
    <recommendedName>
        <fullName evidence="3">YqzE-like protein</fullName>
    </recommendedName>
</protein>
<evidence type="ECO:0000313" key="1">
    <source>
        <dbReference type="EMBL" id="SDI95747.1"/>
    </source>
</evidence>
<keyword evidence="2" id="KW-1185">Reference proteome</keyword>
<dbReference type="AlphaFoldDB" id="A0A1G8PTD0"/>
<gene>
    <name evidence="1" type="ORF">SAMN04490247_0188</name>
</gene>